<organism evidence="1 2">
    <name type="scientific">Dendryphion nanum</name>
    <dbReference type="NCBI Taxonomy" id="256645"/>
    <lineage>
        <taxon>Eukaryota</taxon>
        <taxon>Fungi</taxon>
        <taxon>Dikarya</taxon>
        <taxon>Ascomycota</taxon>
        <taxon>Pezizomycotina</taxon>
        <taxon>Dothideomycetes</taxon>
        <taxon>Pleosporomycetidae</taxon>
        <taxon>Pleosporales</taxon>
        <taxon>Torulaceae</taxon>
        <taxon>Dendryphion</taxon>
    </lineage>
</organism>
<accession>A0A9P9E691</accession>
<name>A0A9P9E691_9PLEO</name>
<dbReference type="Proteomes" id="UP000700596">
    <property type="component" value="Unassembled WGS sequence"/>
</dbReference>
<dbReference type="AlphaFoldDB" id="A0A9P9E691"/>
<dbReference type="OrthoDB" id="5240244at2759"/>
<reference evidence="1" key="1">
    <citation type="journal article" date="2021" name="Nat. Commun.">
        <title>Genetic determinants of endophytism in the Arabidopsis root mycobiome.</title>
        <authorList>
            <person name="Mesny F."/>
            <person name="Miyauchi S."/>
            <person name="Thiergart T."/>
            <person name="Pickel B."/>
            <person name="Atanasova L."/>
            <person name="Karlsson M."/>
            <person name="Huettel B."/>
            <person name="Barry K.W."/>
            <person name="Haridas S."/>
            <person name="Chen C."/>
            <person name="Bauer D."/>
            <person name="Andreopoulos W."/>
            <person name="Pangilinan J."/>
            <person name="LaButti K."/>
            <person name="Riley R."/>
            <person name="Lipzen A."/>
            <person name="Clum A."/>
            <person name="Drula E."/>
            <person name="Henrissat B."/>
            <person name="Kohler A."/>
            <person name="Grigoriev I.V."/>
            <person name="Martin F.M."/>
            <person name="Hacquard S."/>
        </authorList>
    </citation>
    <scope>NUCLEOTIDE SEQUENCE</scope>
    <source>
        <strain evidence="1">MPI-CAGE-CH-0243</strain>
    </source>
</reference>
<dbReference type="EMBL" id="JAGMWT010000004">
    <property type="protein sequence ID" value="KAH7130721.1"/>
    <property type="molecule type" value="Genomic_DNA"/>
</dbReference>
<evidence type="ECO:0000313" key="1">
    <source>
        <dbReference type="EMBL" id="KAH7130721.1"/>
    </source>
</evidence>
<protein>
    <submittedName>
        <fullName evidence="1">Uncharacterized protein</fullName>
    </submittedName>
</protein>
<keyword evidence="2" id="KW-1185">Reference proteome</keyword>
<comment type="caution">
    <text evidence="1">The sequence shown here is derived from an EMBL/GenBank/DDBJ whole genome shotgun (WGS) entry which is preliminary data.</text>
</comment>
<proteinExistence type="predicted"/>
<evidence type="ECO:0000313" key="2">
    <source>
        <dbReference type="Proteomes" id="UP000700596"/>
    </source>
</evidence>
<sequence>MAQPRVAANSNTQEPVGRVQGLPFHFWTPNTTSFMKIGDMVAAGPTYSQEAPYQNMIMEILKPYFPTQATIPGGDIWALDRESYRGPANAPSTIKPDGLVIRIRPLNATSSQNTKRDFLWVEVKPASHNTPGGWKDLLGETATRLISAHPTRTVFVLLVVGVRYMVMIWDGGNSMAPNPVPTIIHPATAPFTPWPIDNRFKFPMVVAYYNQVSGIINTRAAASLDSETVYPAGQKPPGRGNLDVLRYEADLATLEQFLITIQQMPLAGNNPGHFF</sequence>
<gene>
    <name evidence="1" type="ORF">B0J11DRAFT_613296</name>
</gene>